<dbReference type="AlphaFoldDB" id="A0A2J6RH57"/>
<keyword evidence="4" id="KW-0560">Oxidoreductase</keyword>
<evidence type="ECO:0000256" key="2">
    <source>
        <dbReference type="ARBA" id="ARBA00022827"/>
    </source>
</evidence>
<dbReference type="GO" id="GO:0050661">
    <property type="term" value="F:NADP binding"/>
    <property type="evidence" value="ECO:0007669"/>
    <property type="project" value="InterPro"/>
</dbReference>
<organism evidence="5 6">
    <name type="scientific">Hyaloscypha variabilis (strain UAMH 11265 / GT02V1 / F)</name>
    <name type="common">Meliniomyces variabilis</name>
    <dbReference type="NCBI Taxonomy" id="1149755"/>
    <lineage>
        <taxon>Eukaryota</taxon>
        <taxon>Fungi</taxon>
        <taxon>Dikarya</taxon>
        <taxon>Ascomycota</taxon>
        <taxon>Pezizomycotina</taxon>
        <taxon>Leotiomycetes</taxon>
        <taxon>Helotiales</taxon>
        <taxon>Hyaloscyphaceae</taxon>
        <taxon>Hyaloscypha</taxon>
        <taxon>Hyaloscypha variabilis</taxon>
    </lineage>
</organism>
<dbReference type="Gene3D" id="3.50.50.60">
    <property type="entry name" value="FAD/NAD(P)-binding domain"/>
    <property type="match status" value="2"/>
</dbReference>
<name>A0A2J6RH57_HYAVF</name>
<proteinExistence type="predicted"/>
<sequence length="539" mass="61459">MGSIAEPSLDYEVIIIGAGLSGIYSLIKMRELGVRVKVIEAGSQVGGTWYWNRYPGARFDSESVSYGFSFSKEVLDEWKWEESFSPQPETEKYANFICDKFDLRRDIQFDTRIATAQFHASSRSWQFASEAGETFTSRFLITAMGPLTEATLPNIPGVHDFKGQSFHTSRWPSDCPDLSNKRVAVIGTGATGIQTIQTIAKNIGHLTVFQRQPNWSKPLHNTKISDEEMAKIRLRYPEIFQRCKETTNAFIHGNGDTRKTLDVPKEEREAFWEKLYSEPGFGIVLSNFQDIHTNKEANDLLSEFIANKIRSRVHDPVIAEKLIPRNHGVGTKRLPLETHYFEVYNQPNVELVDLRDTPLERITEKGIRTTEKEYEFDIIIYATGFDAITGAFDAVNFIGVNGTKLRDMWKEGPRTYLGMTVQDFPNMFMIMGPHQAMGNIPRSIEYAVAWVSKCITFCHERGITWIEPTPELTEEWYEHVNNCAKGLLANEVDSWMTGVNKNVATRQKRIVMRYQGGILVFRKYCDGVEASQYAGMKLL</sequence>
<dbReference type="GO" id="GO:0050660">
    <property type="term" value="F:flavin adenine dinucleotide binding"/>
    <property type="evidence" value="ECO:0007669"/>
    <property type="project" value="InterPro"/>
</dbReference>
<dbReference type="PANTHER" id="PTHR43098">
    <property type="entry name" value="L-ORNITHINE N(5)-MONOOXYGENASE-RELATED"/>
    <property type="match status" value="1"/>
</dbReference>
<reference evidence="5 6" key="1">
    <citation type="submission" date="2016-04" db="EMBL/GenBank/DDBJ databases">
        <title>A degradative enzymes factory behind the ericoid mycorrhizal symbiosis.</title>
        <authorList>
            <consortium name="DOE Joint Genome Institute"/>
            <person name="Martino E."/>
            <person name="Morin E."/>
            <person name="Grelet G."/>
            <person name="Kuo A."/>
            <person name="Kohler A."/>
            <person name="Daghino S."/>
            <person name="Barry K."/>
            <person name="Choi C."/>
            <person name="Cichocki N."/>
            <person name="Clum A."/>
            <person name="Copeland A."/>
            <person name="Hainaut M."/>
            <person name="Haridas S."/>
            <person name="Labutti K."/>
            <person name="Lindquist E."/>
            <person name="Lipzen A."/>
            <person name="Khouja H.-R."/>
            <person name="Murat C."/>
            <person name="Ohm R."/>
            <person name="Olson A."/>
            <person name="Spatafora J."/>
            <person name="Veneault-Fourrey C."/>
            <person name="Henrissat B."/>
            <person name="Grigoriev I."/>
            <person name="Martin F."/>
            <person name="Perotto S."/>
        </authorList>
    </citation>
    <scope>NUCLEOTIDE SEQUENCE [LARGE SCALE GENOMIC DNA]</scope>
    <source>
        <strain evidence="5 6">F</strain>
    </source>
</reference>
<dbReference type="Proteomes" id="UP000235786">
    <property type="component" value="Unassembled WGS sequence"/>
</dbReference>
<dbReference type="Pfam" id="PF13738">
    <property type="entry name" value="Pyr_redox_3"/>
    <property type="match status" value="1"/>
</dbReference>
<evidence type="ECO:0000313" key="5">
    <source>
        <dbReference type="EMBL" id="PMD37853.1"/>
    </source>
</evidence>
<dbReference type="PANTHER" id="PTHR43098:SF5">
    <property type="entry name" value="DUAL-FUNCTIONAL MONOOXYGENASE_METHYLTRANSFERASE PSOF"/>
    <property type="match status" value="1"/>
</dbReference>
<dbReference type="GO" id="GO:0004499">
    <property type="term" value="F:N,N-dimethylaniline monooxygenase activity"/>
    <property type="evidence" value="ECO:0007669"/>
    <property type="project" value="InterPro"/>
</dbReference>
<evidence type="ECO:0000256" key="1">
    <source>
        <dbReference type="ARBA" id="ARBA00022630"/>
    </source>
</evidence>
<gene>
    <name evidence="5" type="ORF">L207DRAFT_513843</name>
</gene>
<evidence type="ECO:0000313" key="6">
    <source>
        <dbReference type="Proteomes" id="UP000235786"/>
    </source>
</evidence>
<evidence type="ECO:0000256" key="3">
    <source>
        <dbReference type="ARBA" id="ARBA00022857"/>
    </source>
</evidence>
<keyword evidence="2" id="KW-0274">FAD</keyword>
<dbReference type="InterPro" id="IPR036188">
    <property type="entry name" value="FAD/NAD-bd_sf"/>
</dbReference>
<dbReference type="EMBL" id="KZ613948">
    <property type="protein sequence ID" value="PMD37853.1"/>
    <property type="molecule type" value="Genomic_DNA"/>
</dbReference>
<dbReference type="PRINTS" id="PR00411">
    <property type="entry name" value="PNDRDTASEI"/>
</dbReference>
<evidence type="ECO:0000256" key="4">
    <source>
        <dbReference type="ARBA" id="ARBA00023002"/>
    </source>
</evidence>
<keyword evidence="6" id="KW-1185">Reference proteome</keyword>
<accession>A0A2J6RH57</accession>
<keyword evidence="3" id="KW-0521">NADP</keyword>
<keyword evidence="1" id="KW-0285">Flavoprotein</keyword>
<dbReference type="SUPFAM" id="SSF51905">
    <property type="entry name" value="FAD/NAD(P)-binding domain"/>
    <property type="match status" value="3"/>
</dbReference>
<dbReference type="InterPro" id="IPR050775">
    <property type="entry name" value="FAD-binding_Monooxygenases"/>
</dbReference>
<protein>
    <submittedName>
        <fullName evidence="5">FAD/NAD(P)-binding domain-containing protein</fullName>
    </submittedName>
</protein>
<dbReference type="OrthoDB" id="66881at2759"/>